<evidence type="ECO:0000313" key="2">
    <source>
        <dbReference type="Proteomes" id="UP001148629"/>
    </source>
</evidence>
<gene>
    <name evidence="1" type="ORF">NM208_g802</name>
</gene>
<dbReference type="Proteomes" id="UP001148629">
    <property type="component" value="Unassembled WGS sequence"/>
</dbReference>
<accession>A0ACC1SYW4</accession>
<proteinExistence type="predicted"/>
<organism evidence="1 2">
    <name type="scientific">Fusarium decemcellulare</name>
    <dbReference type="NCBI Taxonomy" id="57161"/>
    <lineage>
        <taxon>Eukaryota</taxon>
        <taxon>Fungi</taxon>
        <taxon>Dikarya</taxon>
        <taxon>Ascomycota</taxon>
        <taxon>Pezizomycotina</taxon>
        <taxon>Sordariomycetes</taxon>
        <taxon>Hypocreomycetidae</taxon>
        <taxon>Hypocreales</taxon>
        <taxon>Nectriaceae</taxon>
        <taxon>Fusarium</taxon>
        <taxon>Fusarium decemcellulare species complex</taxon>
    </lineage>
</organism>
<keyword evidence="2" id="KW-1185">Reference proteome</keyword>
<name>A0ACC1SYW4_9HYPO</name>
<protein>
    <submittedName>
        <fullName evidence="1">Uncharacterized protein</fullName>
    </submittedName>
</protein>
<sequence length="1195" mass="135806">MDDSEVIYKQRCRHFFVLRYKARIDFHCPTPYPVPVSASRPLDYLLPYLLNDKEFYQGRVYASGTPRGNRDFDLGALLWEALGMAPNDFMVLCDALISSKSRFWATYRNRARPVQNESSRRLLRPSLHDFAVEISKWSPADQDFGFRSILTTLRSYCTALQNQNFGDFWCIRPQPSGGLYPLNYGLMVYMEEQWNNLAWVYLDGALSAVPEIAQPEDDASNSAFIRRLRDDKIYDSHDEKESVRAVHVLFSAAGTGKTRQIFELLQHHWGFYMLSPNLEPMQVPSAGCQEEDDDILGTQRYTASRDTYTMFEDHPQIDPNWGSPDVNVFQPIIVSRVALLRELLLRHPSATPTKWLWLQISCAFFDPFDALYRLFRLADPQCLGQGMDMATSMGVEILGRLVPKCYALLEDRFPQSSEISICYCIDEAQTTIDSPQASVMFGHLYDALSLFYTLSRDAMPVIKEASHSDQGSEASEGSGFIKQEMSWQKSEWVPVIDPILVVSGTSLNLDKVREMLANCLTDTWGSLEPAMTKWEAYLLHDTFPLVSSDKDFWSLYQKHLTGIISEISKARNSLDASSTLYLPLLGRSGRPFALQDGLDFDQLRKWLWKPLEVAPLTDALELLGQIYRLLMNQKSRKCGKKDGRLLADLETLLDYGDSNLIASELALQLIHPLSGDSPLHLEPLGEQLIRMLADFGKVTSQEVCGMIQNEATKPMTPGRSFDDLAEALHQHLRDIHIRQLISSHSLVYRGRYRWSTIYIEEVMSLSQSLAFRNSSLAEIRSTIEQARNKTSRAAFKALKGQIRKMKASGKTALVQELFLACIRAEMMSIPSIFMDQSYAQLVTYGFALTQREGATLKYTITEPIAIHAVMDYLRTEGGEDYYKLMRQWLVNAQDDHEVHAIFGKATEWFVAMSLDRMLRHQPGGDVDGPDLLSRSARREVLIRLLAESVSLDPNQNKATLKLKSICQMDDLVLARSPTFFKYDSPGTIWDWMRHHRIEGQTSTSTFMFPDTKAGPDLVFILEHQPATRKEEGRQGSAGWLTVPANKIFVAAQIKTGRRANFEDAMDTLLDSNWHKSIGSNARDEELSHWTHVPFLLLLICTGITVKQDKIDSWMRKNSGRITEGRFFCVLDETVTSDVWGQDFVPLAAAIKTRKFERQGAANVFKQGVDKESQNHAEAMLATQPPTRSTKRPRHT</sequence>
<comment type="caution">
    <text evidence="1">The sequence shown here is derived from an EMBL/GenBank/DDBJ whole genome shotgun (WGS) entry which is preliminary data.</text>
</comment>
<reference evidence="1" key="1">
    <citation type="submission" date="2022-08" db="EMBL/GenBank/DDBJ databases">
        <title>Genome Sequence of Fusarium decemcellulare.</title>
        <authorList>
            <person name="Buettner E."/>
        </authorList>
    </citation>
    <scope>NUCLEOTIDE SEQUENCE</scope>
    <source>
        <strain evidence="1">Babe19</strain>
    </source>
</reference>
<evidence type="ECO:0000313" key="1">
    <source>
        <dbReference type="EMBL" id="KAJ3548843.1"/>
    </source>
</evidence>
<dbReference type="EMBL" id="JANRMS010000037">
    <property type="protein sequence ID" value="KAJ3548843.1"/>
    <property type="molecule type" value="Genomic_DNA"/>
</dbReference>